<feature type="region of interest" description="Disordered" evidence="1">
    <location>
        <begin position="1"/>
        <end position="69"/>
    </location>
</feature>
<name>A0A2T0N4Q0_9ACTN</name>
<feature type="compositionally biased region" description="Gly residues" evidence="1">
    <location>
        <begin position="1"/>
        <end position="11"/>
    </location>
</feature>
<organism evidence="3 4">
    <name type="scientific">Nonomuraea fuscirosea</name>
    <dbReference type="NCBI Taxonomy" id="1291556"/>
    <lineage>
        <taxon>Bacteria</taxon>
        <taxon>Bacillati</taxon>
        <taxon>Actinomycetota</taxon>
        <taxon>Actinomycetes</taxon>
        <taxon>Streptosporangiales</taxon>
        <taxon>Streptosporangiaceae</taxon>
        <taxon>Nonomuraea</taxon>
    </lineage>
</organism>
<feature type="region of interest" description="Disordered" evidence="1">
    <location>
        <begin position="116"/>
        <end position="169"/>
    </location>
</feature>
<keyword evidence="2" id="KW-0472">Membrane</keyword>
<evidence type="ECO:0000256" key="2">
    <source>
        <dbReference type="SAM" id="Phobius"/>
    </source>
</evidence>
<evidence type="ECO:0000256" key="1">
    <source>
        <dbReference type="SAM" id="MobiDB-lite"/>
    </source>
</evidence>
<evidence type="ECO:0000313" key="3">
    <source>
        <dbReference type="EMBL" id="PRX67330.1"/>
    </source>
</evidence>
<evidence type="ECO:0000313" key="4">
    <source>
        <dbReference type="Proteomes" id="UP000238312"/>
    </source>
</evidence>
<keyword evidence="2" id="KW-1133">Transmembrane helix</keyword>
<accession>A0A2T0N4Q0</accession>
<gene>
    <name evidence="3" type="ORF">B0I32_10486</name>
</gene>
<proteinExistence type="predicted"/>
<dbReference type="AlphaFoldDB" id="A0A2T0N4Q0"/>
<protein>
    <submittedName>
        <fullName evidence="3">Uncharacterized protein</fullName>
    </submittedName>
</protein>
<keyword evidence="2" id="KW-0812">Transmembrane</keyword>
<comment type="caution">
    <text evidence="3">The sequence shown here is derived from an EMBL/GenBank/DDBJ whole genome shotgun (WGS) entry which is preliminary data.</text>
</comment>
<dbReference type="EMBL" id="PVNG01000004">
    <property type="protein sequence ID" value="PRX67330.1"/>
    <property type="molecule type" value="Genomic_DNA"/>
</dbReference>
<reference evidence="3 4" key="1">
    <citation type="submission" date="2018-03" db="EMBL/GenBank/DDBJ databases">
        <title>Genomic Encyclopedia of Type Strains, Phase III (KMG-III): the genomes of soil and plant-associated and newly described type strains.</title>
        <authorList>
            <person name="Whitman W."/>
        </authorList>
    </citation>
    <scope>NUCLEOTIDE SEQUENCE [LARGE SCALE GENOMIC DNA]</scope>
    <source>
        <strain evidence="3 4">CGMCC 4.7104</strain>
    </source>
</reference>
<feature type="transmembrane region" description="Helical" evidence="2">
    <location>
        <begin position="174"/>
        <end position="192"/>
    </location>
</feature>
<keyword evidence="4" id="KW-1185">Reference proteome</keyword>
<feature type="compositionally biased region" description="Low complexity" evidence="1">
    <location>
        <begin position="23"/>
        <end position="45"/>
    </location>
</feature>
<feature type="compositionally biased region" description="Pro residues" evidence="1">
    <location>
        <begin position="125"/>
        <end position="149"/>
    </location>
</feature>
<dbReference type="Proteomes" id="UP000238312">
    <property type="component" value="Unassembled WGS sequence"/>
</dbReference>
<sequence length="196" mass="20695">MVVPVAGGGRGDSVDRDVGGGRVPVRGWDSGRVPSPRPVPKVSVRPPAPPKGVTVGPTVKVPRVSVRRAPRPKVSISIPNVNRRARPKITLPQVTIYPDGVCSGAVAVGECPRRRSRAEARKVVPPAPPASPVRPVRVSPPPDPTPTPTATPSTRSHVKRLEPPARRGNPLNTVLLTVVLVTAITSTTAVAFRRTR</sequence>